<dbReference type="InterPro" id="IPR036651">
    <property type="entry name" value="Gln_synt_N_sf"/>
</dbReference>
<dbReference type="SUPFAM" id="SSF55931">
    <property type="entry name" value="Glutamine synthetase/guanido kinase"/>
    <property type="match status" value="1"/>
</dbReference>
<evidence type="ECO:0000256" key="1">
    <source>
        <dbReference type="ARBA" id="ARBA00009897"/>
    </source>
</evidence>
<name>R7VIP4_CAPTE</name>
<dbReference type="OMA" id="NIMTFRL"/>
<dbReference type="EMBL" id="AMQN01003769">
    <property type="status" value="NOT_ANNOTATED_CDS"/>
    <property type="molecule type" value="Genomic_DNA"/>
</dbReference>
<reference evidence="11" key="1">
    <citation type="submission" date="2012-12" db="EMBL/GenBank/DDBJ databases">
        <authorList>
            <person name="Hellsten U."/>
            <person name="Grimwood J."/>
            <person name="Chapman J.A."/>
            <person name="Shapiro H."/>
            <person name="Aerts A."/>
            <person name="Otillar R.P."/>
            <person name="Terry A.Y."/>
            <person name="Boore J.L."/>
            <person name="Simakov O."/>
            <person name="Marletaz F."/>
            <person name="Cho S.-J."/>
            <person name="Edsinger-Gonzales E."/>
            <person name="Havlak P."/>
            <person name="Kuo D.-H."/>
            <person name="Larsson T."/>
            <person name="Lv J."/>
            <person name="Arendt D."/>
            <person name="Savage R."/>
            <person name="Osoegawa K."/>
            <person name="de Jong P."/>
            <person name="Lindberg D.R."/>
            <person name="Seaver E.C."/>
            <person name="Weisblat D.A."/>
            <person name="Putnam N.H."/>
            <person name="Grigoriev I.V."/>
            <person name="Rokhsar D.S."/>
        </authorList>
    </citation>
    <scope>NUCLEOTIDE SEQUENCE</scope>
    <source>
        <strain evidence="11">I ESC-2004</strain>
    </source>
</reference>
<dbReference type="GO" id="GO:0005737">
    <property type="term" value="C:cytoplasm"/>
    <property type="evidence" value="ECO:0007669"/>
    <property type="project" value="TreeGrafter"/>
</dbReference>
<evidence type="ECO:0000256" key="3">
    <source>
        <dbReference type="ARBA" id="ARBA00038790"/>
    </source>
</evidence>
<evidence type="ECO:0000313" key="11">
    <source>
        <dbReference type="Proteomes" id="UP000014760"/>
    </source>
</evidence>
<dbReference type="Gene3D" id="3.30.590.10">
    <property type="entry name" value="Glutamine synthetase/guanido kinase, catalytic domain"/>
    <property type="match status" value="1"/>
</dbReference>
<evidence type="ECO:0000256" key="4">
    <source>
        <dbReference type="ARBA" id="ARBA00039404"/>
    </source>
</evidence>
<dbReference type="EMBL" id="KB291874">
    <property type="protein sequence ID" value="ELU18499.1"/>
    <property type="molecule type" value="Genomic_DNA"/>
</dbReference>
<accession>R7VIP4</accession>
<reference evidence="9 11" key="2">
    <citation type="journal article" date="2013" name="Nature">
        <title>Insights into bilaterian evolution from three spiralian genomes.</title>
        <authorList>
            <person name="Simakov O."/>
            <person name="Marletaz F."/>
            <person name="Cho S.J."/>
            <person name="Edsinger-Gonzales E."/>
            <person name="Havlak P."/>
            <person name="Hellsten U."/>
            <person name="Kuo D.H."/>
            <person name="Larsson T."/>
            <person name="Lv J."/>
            <person name="Arendt D."/>
            <person name="Savage R."/>
            <person name="Osoegawa K."/>
            <person name="de Jong P."/>
            <person name="Grimwood J."/>
            <person name="Chapman J.A."/>
            <person name="Shapiro H."/>
            <person name="Aerts A."/>
            <person name="Otillar R.P."/>
            <person name="Terry A.Y."/>
            <person name="Boore J.L."/>
            <person name="Grigoriev I.V."/>
            <person name="Lindberg D.R."/>
            <person name="Seaver E.C."/>
            <person name="Weisblat D.A."/>
            <person name="Putnam N.H."/>
            <person name="Rokhsar D.S."/>
        </authorList>
    </citation>
    <scope>NUCLEOTIDE SEQUENCE</scope>
    <source>
        <strain evidence="9 11">I ESC-2004</strain>
    </source>
</reference>
<dbReference type="GO" id="GO:0006542">
    <property type="term" value="P:glutamine biosynthetic process"/>
    <property type="evidence" value="ECO:0007669"/>
    <property type="project" value="InterPro"/>
</dbReference>
<keyword evidence="11" id="KW-1185">Reference proteome</keyword>
<dbReference type="PANTHER" id="PTHR43407:SF1">
    <property type="entry name" value="LENGSIN"/>
    <property type="match status" value="1"/>
</dbReference>
<dbReference type="STRING" id="283909.R7VIP4"/>
<dbReference type="InterPro" id="IPR014746">
    <property type="entry name" value="Gln_synth/guanido_kin_cat_dom"/>
</dbReference>
<evidence type="ECO:0000259" key="8">
    <source>
        <dbReference type="PROSITE" id="PS51987"/>
    </source>
</evidence>
<evidence type="ECO:0000313" key="9">
    <source>
        <dbReference type="EMBL" id="ELU18499.1"/>
    </source>
</evidence>
<dbReference type="EnsemblMetazoa" id="CapteT219831">
    <property type="protein sequence ID" value="CapteP219831"/>
    <property type="gene ID" value="CapteG219831"/>
</dbReference>
<dbReference type="PANTHER" id="PTHR43407">
    <property type="entry name" value="GLUTAMINE SYNTHETASE"/>
    <property type="match status" value="1"/>
</dbReference>
<comment type="similarity">
    <text evidence="1 6 7">Belongs to the glutamine synthetase family.</text>
</comment>
<proteinExistence type="inferred from homology"/>
<dbReference type="Pfam" id="PF00120">
    <property type="entry name" value="Gln-synt_C"/>
    <property type="match status" value="1"/>
</dbReference>
<sequence length="440" mass="48812">MADANLKLDDFDFIRFCWSDTHGISRARMIPRRNVAKFMQSGVGVFQGILALGADSGLYIDLPHNNGWPNSYAMPDLKTLRPIPWVNDGVHRVGQMLCDLTLPNTGGMPMPNCPRSMAKKQVERLRTMGLELYSSFETEMTLFDLATGKPKVPDAGFTTTFQMSKEENLLMEIDDLLKAASVDVESYQIEYGASQFEMPLAPCFGIEPADMMFVFRNGLKEICHKRGVDATFMTKPCPSNICNGGHYNHSLWTAGDRKSAFASADDSDGLSQIFRQWLGGLIKHAPALCAIYCPTVNCYRRLNQPWAPNKADWGIDNRLPSFRVKVGSSPFIENRIPSAACNPYLAIAATIAAGIDGIQTGSTCPPAMDPSAQKFPRTLQEALEFLQEDKVMTDALGEPFMQWYVPMKQELEIKRLPNTDVSFDDAEAIAAEVTVYGNCI</sequence>
<feature type="domain" description="GS catalytic" evidence="8">
    <location>
        <begin position="114"/>
        <end position="440"/>
    </location>
</feature>
<evidence type="ECO:0000256" key="6">
    <source>
        <dbReference type="PROSITE-ProRule" id="PRU01331"/>
    </source>
</evidence>
<evidence type="ECO:0000313" key="10">
    <source>
        <dbReference type="EnsemblMetazoa" id="CapteP219831"/>
    </source>
</evidence>
<dbReference type="OrthoDB" id="77835at2759"/>
<dbReference type="SUPFAM" id="SSF54368">
    <property type="entry name" value="Glutamine synthetase, N-terminal domain"/>
    <property type="match status" value="1"/>
</dbReference>
<reference evidence="10" key="3">
    <citation type="submission" date="2015-06" db="UniProtKB">
        <authorList>
            <consortium name="EnsemblMetazoa"/>
        </authorList>
    </citation>
    <scope>IDENTIFICATION</scope>
</reference>
<gene>
    <name evidence="9" type="ORF">CAPTEDRAFT_219831</name>
</gene>
<dbReference type="GO" id="GO:0016020">
    <property type="term" value="C:membrane"/>
    <property type="evidence" value="ECO:0007669"/>
    <property type="project" value="TreeGrafter"/>
</dbReference>
<comment type="function">
    <text evidence="2">May act as a component of the cytoskeleton or as a chaperone for the reorganization of intermediate filament proteins during terminal differentiation in the lens. Does not seem to have enzymatic activity.</text>
</comment>
<dbReference type="SMART" id="SM01230">
    <property type="entry name" value="Gln-synt_C"/>
    <property type="match status" value="1"/>
</dbReference>
<protein>
    <recommendedName>
        <fullName evidence="4">Lengsin</fullName>
    </recommendedName>
    <alternativeName>
        <fullName evidence="5">Glutamate-ammonia ligase domain-containing protein 1</fullName>
    </alternativeName>
</protein>
<dbReference type="HOGENOM" id="CLU_017290_0_2_1"/>
<dbReference type="AlphaFoldDB" id="R7VIP4"/>
<evidence type="ECO:0000256" key="2">
    <source>
        <dbReference type="ARBA" id="ARBA00037583"/>
    </source>
</evidence>
<dbReference type="Gene3D" id="3.10.20.70">
    <property type="entry name" value="Glutamine synthetase, N-terminal domain"/>
    <property type="match status" value="1"/>
</dbReference>
<dbReference type="InterPro" id="IPR008146">
    <property type="entry name" value="Gln_synth_cat_dom"/>
</dbReference>
<evidence type="ECO:0000256" key="7">
    <source>
        <dbReference type="RuleBase" id="RU000384"/>
    </source>
</evidence>
<comment type="subunit">
    <text evidence="3">Dodecamer. Interacts with BFSP2 and VIM.</text>
</comment>
<organism evidence="9">
    <name type="scientific">Capitella teleta</name>
    <name type="common">Polychaete worm</name>
    <dbReference type="NCBI Taxonomy" id="283909"/>
    <lineage>
        <taxon>Eukaryota</taxon>
        <taxon>Metazoa</taxon>
        <taxon>Spiralia</taxon>
        <taxon>Lophotrochozoa</taxon>
        <taxon>Annelida</taxon>
        <taxon>Polychaeta</taxon>
        <taxon>Sedentaria</taxon>
        <taxon>Scolecida</taxon>
        <taxon>Capitellidae</taxon>
        <taxon>Capitella</taxon>
    </lineage>
</organism>
<dbReference type="PROSITE" id="PS51987">
    <property type="entry name" value="GS_CATALYTIC"/>
    <property type="match status" value="1"/>
</dbReference>
<dbReference type="GO" id="GO:0004356">
    <property type="term" value="F:glutamine synthetase activity"/>
    <property type="evidence" value="ECO:0007669"/>
    <property type="project" value="InterPro"/>
</dbReference>
<dbReference type="Proteomes" id="UP000014760">
    <property type="component" value="Unassembled WGS sequence"/>
</dbReference>
<evidence type="ECO:0000256" key="5">
    <source>
        <dbReference type="ARBA" id="ARBA00042675"/>
    </source>
</evidence>